<keyword evidence="1" id="KW-0472">Membrane</keyword>
<dbReference type="OrthoDB" id="51159at2157"/>
<keyword evidence="1" id="KW-0812">Transmembrane</keyword>
<evidence type="ECO:0000313" key="3">
    <source>
        <dbReference type="Proteomes" id="UP000008136"/>
    </source>
</evidence>
<sequence length="226" mass="26330">MELAELVPKLENRRVRIAYDSPYAAINLLFYHILPNFPPERVHFVIYSDVVCRRLRETYESIRRESPEVAETLEGVKLVKIGEKKCFPFGSECVKNDGISIPESKFFGEEFLRIARRARDDDVFVFVGFYIIPAIYGIDAVRHIYRFFSCLPEKITVFSLYSEDSLDNLTNKLMEKLYDVVIRINKESHSFGEDVYLLGIEQSIVREIRPGFARFRIGKNGRLESI</sequence>
<evidence type="ECO:0008006" key="4">
    <source>
        <dbReference type="Google" id="ProtNLM"/>
    </source>
</evidence>
<dbReference type="EMBL" id="CP002588">
    <property type="protein sequence ID" value="AEA46600.1"/>
    <property type="molecule type" value="Genomic_DNA"/>
</dbReference>
<evidence type="ECO:0000313" key="2">
    <source>
        <dbReference type="EMBL" id="AEA46600.1"/>
    </source>
</evidence>
<dbReference type="HOGENOM" id="CLU_102816_0_0_2"/>
<dbReference type="RefSeq" id="WP_013683274.1">
    <property type="nucleotide sequence ID" value="NC_015320.1"/>
</dbReference>
<keyword evidence="1" id="KW-1133">Transmembrane helix</keyword>
<dbReference type="GeneID" id="10393675"/>
<evidence type="ECO:0000256" key="1">
    <source>
        <dbReference type="SAM" id="Phobius"/>
    </source>
</evidence>
<feature type="transmembrane region" description="Helical" evidence="1">
    <location>
        <begin position="123"/>
        <end position="145"/>
    </location>
</feature>
<reference evidence="2 3" key="1">
    <citation type="submission" date="2011-03" db="EMBL/GenBank/DDBJ databases">
        <title>The complete genome of Archaeoglobus veneficus SNP6.</title>
        <authorList>
            <consortium name="US DOE Joint Genome Institute (JGI-PGF)"/>
            <person name="Lucas S."/>
            <person name="Copeland A."/>
            <person name="Lapidus A."/>
            <person name="Bruce D."/>
            <person name="Goodwin L."/>
            <person name="Pitluck S."/>
            <person name="Kyrpides N."/>
            <person name="Mavromatis K."/>
            <person name="Pagani I."/>
            <person name="Ivanova N."/>
            <person name="Mikhailova N."/>
            <person name="Lu M."/>
            <person name="Detter J.C."/>
            <person name="Tapia R."/>
            <person name="Han C."/>
            <person name="Land M."/>
            <person name="Hauser L."/>
            <person name="Markowitz V."/>
            <person name="Cheng J.-F."/>
            <person name="Hugenholtz P."/>
            <person name="Woyke T."/>
            <person name="Wu D."/>
            <person name="Spring S."/>
            <person name="Brambilla E."/>
            <person name="Klenk H.-P."/>
            <person name="Eisen J.A."/>
        </authorList>
    </citation>
    <scope>NUCLEOTIDE SEQUENCE [LARGE SCALE GENOMIC DNA]</scope>
    <source>
        <strain>SNP6</strain>
    </source>
</reference>
<keyword evidence="3" id="KW-1185">Reference proteome</keyword>
<protein>
    <recommendedName>
        <fullName evidence="4">MEDS domain-containing protein</fullName>
    </recommendedName>
</protein>
<gene>
    <name evidence="2" type="ordered locus">Arcve_0579</name>
</gene>
<proteinExistence type="predicted"/>
<organism evidence="2 3">
    <name type="scientific">Archaeoglobus veneficus (strain DSM 11195 / SNP6)</name>
    <dbReference type="NCBI Taxonomy" id="693661"/>
    <lineage>
        <taxon>Archaea</taxon>
        <taxon>Methanobacteriati</taxon>
        <taxon>Methanobacteriota</taxon>
        <taxon>Archaeoglobi</taxon>
        <taxon>Archaeoglobales</taxon>
        <taxon>Archaeoglobaceae</taxon>
        <taxon>Archaeoglobus</taxon>
    </lineage>
</organism>
<dbReference type="eggNOG" id="arCOG03793">
    <property type="taxonomic scope" value="Archaea"/>
</dbReference>
<dbReference type="KEGG" id="ave:Arcve_0579"/>
<accession>F2KQN8</accession>
<name>F2KQN8_ARCVS</name>
<dbReference type="Proteomes" id="UP000008136">
    <property type="component" value="Chromosome"/>
</dbReference>
<dbReference type="AlphaFoldDB" id="F2KQN8"/>